<sequence length="140" mass="14786">MKKALLFLISLCMAAPAWAEIVVATTTIRANTIIEPGAVGLKKGDVAGVHSDLEAVIGLEARKVLYPGRPVRIGDVGAPALVERNQIVLLKFNTSGLTIETEGRSLARAGEGERLRVMNLNSRTTVTGIVLPDGSVKVSN</sequence>
<evidence type="ECO:0000256" key="2">
    <source>
        <dbReference type="ARBA" id="ARBA00022729"/>
    </source>
</evidence>
<dbReference type="Gene3D" id="2.30.30.760">
    <property type="match status" value="1"/>
</dbReference>
<protein>
    <recommendedName>
        <fullName evidence="4">Flagella basal body P-ring formation protein FlgA</fullName>
    </recommendedName>
</protein>
<dbReference type="Pfam" id="PF13144">
    <property type="entry name" value="ChapFlgA"/>
    <property type="match status" value="1"/>
</dbReference>
<dbReference type="GO" id="GO:0042597">
    <property type="term" value="C:periplasmic space"/>
    <property type="evidence" value="ECO:0007669"/>
    <property type="project" value="UniProtKB-SubCell"/>
</dbReference>
<dbReference type="PANTHER" id="PTHR36307:SF1">
    <property type="entry name" value="FLAGELLA BASAL BODY P-RING FORMATION PROTEIN FLGA"/>
    <property type="match status" value="1"/>
</dbReference>
<keyword evidence="6" id="KW-0969">Cilium</keyword>
<dbReference type="NCBIfam" id="TIGR03170">
    <property type="entry name" value="flgA_cterm"/>
    <property type="match status" value="1"/>
</dbReference>
<dbReference type="Gene3D" id="3.90.1210.10">
    <property type="entry name" value="Antifreeze-like/N-acetylneuraminic acid synthase C-terminal domain"/>
    <property type="match status" value="1"/>
</dbReference>
<proteinExistence type="inferred from homology"/>
<dbReference type="RefSeq" id="WP_058238675.1">
    <property type="nucleotide sequence ID" value="NZ_CYPW01000006.1"/>
</dbReference>
<comment type="function">
    <text evidence="4">Involved in the assembly process of the P-ring formation. It may associate with FlgF on the rod constituting a structure essential for the P-ring assembly or may act as a modulator protein for the P-ring assembly.</text>
</comment>
<keyword evidence="7" id="KW-1185">Reference proteome</keyword>
<reference evidence="6 7" key="1">
    <citation type="submission" date="2015-09" db="EMBL/GenBank/DDBJ databases">
        <authorList>
            <consortium name="Swine Surveillance"/>
        </authorList>
    </citation>
    <scope>NUCLEOTIDE SEQUENCE [LARGE SCALE GENOMIC DNA]</scope>
    <source>
        <strain evidence="6 7">CECT 7688</strain>
    </source>
</reference>
<comment type="subcellular location">
    <subcellularLocation>
        <location evidence="1 4">Periplasm</location>
    </subcellularLocation>
</comment>
<dbReference type="Proteomes" id="UP000054823">
    <property type="component" value="Unassembled WGS sequence"/>
</dbReference>
<dbReference type="EMBL" id="CYPW01000006">
    <property type="protein sequence ID" value="CUH51360.1"/>
    <property type="molecule type" value="Genomic_DNA"/>
</dbReference>
<keyword evidence="2 4" id="KW-0732">Signal</keyword>
<keyword evidence="6" id="KW-0966">Cell projection</keyword>
<dbReference type="STRING" id="321267.SHM7688_00796"/>
<accession>A0A0P1ELX3</accession>
<feature type="chain" id="PRO_5005962921" description="Flagella basal body P-ring formation protein FlgA" evidence="4">
    <location>
        <begin position="20"/>
        <end position="140"/>
    </location>
</feature>
<feature type="signal peptide" evidence="4">
    <location>
        <begin position="1"/>
        <end position="19"/>
    </location>
</feature>
<dbReference type="InterPro" id="IPR039246">
    <property type="entry name" value="Flagellar_FlgA"/>
</dbReference>
<comment type="similarity">
    <text evidence="4">Belongs to the FlgA family.</text>
</comment>
<dbReference type="AlphaFoldDB" id="A0A0P1ELX3"/>
<dbReference type="InterPro" id="IPR017585">
    <property type="entry name" value="SAF_FlgA"/>
</dbReference>
<gene>
    <name evidence="6" type="ORF">SHM7688_00796</name>
</gene>
<evidence type="ECO:0000313" key="6">
    <source>
        <dbReference type="EMBL" id="CUH51360.1"/>
    </source>
</evidence>
<keyword evidence="4" id="KW-1005">Bacterial flagellum biogenesis</keyword>
<dbReference type="OrthoDB" id="7619725at2"/>
<organism evidence="6 7">
    <name type="scientific">Shimia marina</name>
    <dbReference type="NCBI Taxonomy" id="321267"/>
    <lineage>
        <taxon>Bacteria</taxon>
        <taxon>Pseudomonadati</taxon>
        <taxon>Pseudomonadota</taxon>
        <taxon>Alphaproteobacteria</taxon>
        <taxon>Rhodobacterales</taxon>
        <taxon>Roseobacteraceae</taxon>
    </lineage>
</organism>
<evidence type="ECO:0000256" key="1">
    <source>
        <dbReference type="ARBA" id="ARBA00004418"/>
    </source>
</evidence>
<name>A0A0P1ELX3_9RHOB</name>
<dbReference type="CDD" id="cd11614">
    <property type="entry name" value="SAF_CpaB_FlgA_like"/>
    <property type="match status" value="1"/>
</dbReference>
<keyword evidence="6" id="KW-0282">Flagellum</keyword>
<dbReference type="InterPro" id="IPR013974">
    <property type="entry name" value="SAF"/>
</dbReference>
<evidence type="ECO:0000256" key="4">
    <source>
        <dbReference type="RuleBase" id="RU362063"/>
    </source>
</evidence>
<keyword evidence="3 4" id="KW-0574">Periplasm</keyword>
<dbReference type="SMART" id="SM00858">
    <property type="entry name" value="SAF"/>
    <property type="match status" value="1"/>
</dbReference>
<evidence type="ECO:0000259" key="5">
    <source>
        <dbReference type="SMART" id="SM00858"/>
    </source>
</evidence>
<evidence type="ECO:0000313" key="7">
    <source>
        <dbReference type="Proteomes" id="UP000054823"/>
    </source>
</evidence>
<feature type="domain" description="SAF" evidence="5">
    <location>
        <begin position="19"/>
        <end position="77"/>
    </location>
</feature>
<dbReference type="GO" id="GO:0044780">
    <property type="term" value="P:bacterial-type flagellum assembly"/>
    <property type="evidence" value="ECO:0007669"/>
    <property type="project" value="InterPro"/>
</dbReference>
<dbReference type="PANTHER" id="PTHR36307">
    <property type="entry name" value="FLAGELLA BASAL BODY P-RING FORMATION PROTEIN FLGA"/>
    <property type="match status" value="1"/>
</dbReference>
<evidence type="ECO:0000256" key="3">
    <source>
        <dbReference type="ARBA" id="ARBA00022764"/>
    </source>
</evidence>